<evidence type="ECO:0000256" key="2">
    <source>
        <dbReference type="SAM" id="Coils"/>
    </source>
</evidence>
<dbReference type="PROSITE" id="PS50082">
    <property type="entry name" value="WD_REPEATS_2"/>
    <property type="match status" value="1"/>
</dbReference>
<protein>
    <submittedName>
        <fullName evidence="4">Uncharacterized protein</fullName>
    </submittedName>
</protein>
<proteinExistence type="predicted"/>
<evidence type="ECO:0000313" key="5">
    <source>
        <dbReference type="Proteomes" id="UP000285060"/>
    </source>
</evidence>
<sequence length="1197" mass="133065">MVTTAFDGQIKVWEWMVEAPISAVDGTHMDKARWRLAGLFKTHSIHVSVAKLVHADRCEIGASQPIGGLGNEEGYPPMDIPVQLTMPTVHMHVMPSDEVAEAVARLSPGSPQRHHQSHPPTRHSTFVNLSHEQDVLAVPMHMSESTPATPSDGSGHPNGMAAQVDSPPPGWALHGQRTNAPRVYRQPPPSTRNVREVRPLRAGIVSAFGILSSSEDDQHNVPSPPRLQQRRHAVLAPKVSRMRSLSPDKGVDYSAKMAKNVHVVELATRPASNPRAPLFWLDAHGDRPSTVRPPSRDLNEPLCGCFNLFLQSQTGAADVNSSQGPHHDAANEFDVDSLFIPWDDLSPAQQFVEIQASLMTTAVRHLCADAGLDLPPSCFDLDMPSNVPDKVLYHKYTFWYARKSPQVRESLEYVVVAQRVGSQARSTFLRQELLFATEDPHVVESALSHGIAIPKRTDRDSVNSSSPMFYRWCRYVAWYCRGFVLQHHHLDALGAVDFSATPHYSQRLVDRTVLLQNRLREVDVALQSFAKLQAKEIAKQQTILNAAAIMLNKLNKATAVKPVLPPELRSLDVDFFKAIALPNGQAVDFVPWESLTLMEQQKELAVAMHDGVVRWQAMKAHISMPHLASAIVSGKGYAIRGTSVDNFPCRVFLRRIPYTLLVLDDVDEIQLTNQCAAFITWWSTPHNAARIQFLKAEAHEAAKNASVQAAASQAGVDLAFHDAIRMFTHRHHEPSPSPSSAYHDWYFGVTHAAESARVAFLKQKVAATGHARLDRAHVDVLGADDGVAGEGGVHASAQSPTAVGVDADALEREKALREQWEAAQLVWNRRQMESEDDAARVMRLMVGIQPVHTDVFIRSAFANLSWTLLTVSNERSTSAQCDAIGARIAEEERVAALLLAEQLREDERKAQKRARQVEVKRILTWQRDEAMRREAEASQKRMELDSAAMAHEEIHSRQAWLQLEQARQHMATMDLESAEWAKQRQEQQQQRVAMLASDRRNMLREDGRDAAEYADEAARQAADKEAFLRELYTPFDPFFPDTDCRRCLRTSSSTMRPTAGHDHRRPMTQHAASKLVSGHYAVPFYSAIELSSPETEVYQAQPSQKFQALLGLSVQYRSVPPPFFRGNMAVVGQKPTTAPSANGGSCKTNDTTTAAPLLVIVPHGTPLSATQPRIIDPPTTRHSEDYGFGRPDHDDKQ</sequence>
<keyword evidence="2" id="KW-0175">Coiled coil</keyword>
<dbReference type="EMBL" id="QUSY01000862">
    <property type="protein sequence ID" value="RHY27007.1"/>
    <property type="molecule type" value="Genomic_DNA"/>
</dbReference>
<evidence type="ECO:0000256" key="3">
    <source>
        <dbReference type="SAM" id="MobiDB-lite"/>
    </source>
</evidence>
<feature type="region of interest" description="Disordered" evidence="3">
    <location>
        <begin position="1166"/>
        <end position="1197"/>
    </location>
</feature>
<evidence type="ECO:0000256" key="1">
    <source>
        <dbReference type="PROSITE-ProRule" id="PRU00221"/>
    </source>
</evidence>
<comment type="caution">
    <text evidence="4">The sequence shown here is derived from an EMBL/GenBank/DDBJ whole genome shotgun (WGS) entry which is preliminary data.</text>
</comment>
<evidence type="ECO:0000313" key="4">
    <source>
        <dbReference type="EMBL" id="RHY27007.1"/>
    </source>
</evidence>
<keyword evidence="5" id="KW-1185">Reference proteome</keyword>
<feature type="compositionally biased region" description="Polar residues" evidence="3">
    <location>
        <begin position="143"/>
        <end position="152"/>
    </location>
</feature>
<dbReference type="AlphaFoldDB" id="A0A3R6VTY5"/>
<keyword evidence="1" id="KW-0853">WD repeat</keyword>
<name>A0A3R6VTY5_9STRA</name>
<feature type="compositionally biased region" description="Basic and acidic residues" evidence="3">
    <location>
        <begin position="1179"/>
        <end position="1197"/>
    </location>
</feature>
<dbReference type="InterPro" id="IPR001680">
    <property type="entry name" value="WD40_rpt"/>
</dbReference>
<reference evidence="4 5" key="1">
    <citation type="submission" date="2018-08" db="EMBL/GenBank/DDBJ databases">
        <title>Aphanomyces genome sequencing and annotation.</title>
        <authorList>
            <person name="Minardi D."/>
            <person name="Oidtmann B."/>
            <person name="Van Der Giezen M."/>
            <person name="Studholme D.J."/>
        </authorList>
    </citation>
    <scope>NUCLEOTIDE SEQUENCE [LARGE SCALE GENOMIC DNA]</scope>
    <source>
        <strain evidence="4 5">NJM0002</strain>
    </source>
</reference>
<feature type="region of interest" description="Disordered" evidence="3">
    <location>
        <begin position="142"/>
        <end position="193"/>
    </location>
</feature>
<dbReference type="Proteomes" id="UP000285060">
    <property type="component" value="Unassembled WGS sequence"/>
</dbReference>
<organism evidence="4 5">
    <name type="scientific">Aphanomyces invadans</name>
    <dbReference type="NCBI Taxonomy" id="157072"/>
    <lineage>
        <taxon>Eukaryota</taxon>
        <taxon>Sar</taxon>
        <taxon>Stramenopiles</taxon>
        <taxon>Oomycota</taxon>
        <taxon>Saprolegniomycetes</taxon>
        <taxon>Saprolegniales</taxon>
        <taxon>Verrucalvaceae</taxon>
        <taxon>Aphanomyces</taxon>
    </lineage>
</organism>
<gene>
    <name evidence="4" type="ORF">DYB32_007116</name>
</gene>
<feature type="repeat" description="WD" evidence="1">
    <location>
        <begin position="1"/>
        <end position="14"/>
    </location>
</feature>
<accession>A0A3R6VTY5</accession>
<dbReference type="VEuPathDB" id="FungiDB:H310_14689"/>
<feature type="coiled-coil region" evidence="2">
    <location>
        <begin position="886"/>
        <end position="920"/>
    </location>
</feature>